<evidence type="ECO:0000313" key="2">
    <source>
        <dbReference type="Proteomes" id="UP001320706"/>
    </source>
</evidence>
<comment type="caution">
    <text evidence="1">The sequence shown here is derived from an EMBL/GenBank/DDBJ whole genome shotgun (WGS) entry which is preliminary data.</text>
</comment>
<organism evidence="1 2">
    <name type="scientific">Zalaria obscura</name>
    <dbReference type="NCBI Taxonomy" id="2024903"/>
    <lineage>
        <taxon>Eukaryota</taxon>
        <taxon>Fungi</taxon>
        <taxon>Dikarya</taxon>
        <taxon>Ascomycota</taxon>
        <taxon>Pezizomycotina</taxon>
        <taxon>Dothideomycetes</taxon>
        <taxon>Dothideomycetidae</taxon>
        <taxon>Dothideales</taxon>
        <taxon>Zalariaceae</taxon>
        <taxon>Zalaria</taxon>
    </lineage>
</organism>
<gene>
    <name evidence="1" type="ORF">M8818_000620</name>
</gene>
<proteinExistence type="predicted"/>
<accession>A0ACC3SMY7</accession>
<name>A0ACC3SMY7_9PEZI</name>
<dbReference type="Proteomes" id="UP001320706">
    <property type="component" value="Unassembled WGS sequence"/>
</dbReference>
<dbReference type="EMBL" id="JAMKPW020000003">
    <property type="protein sequence ID" value="KAK8219646.1"/>
    <property type="molecule type" value="Genomic_DNA"/>
</dbReference>
<sequence length="357" mass="39244">MYFEDGRKAIEDAPDAANPLSISAMSCVNPSSCLRISLFHVAEWSRGPSECILMIPRPFHSDPVHSTCIPSHSPGISAQCLKPVSRTISFSSTTPSLHPTTGTSAPRSESARGQLPAHSRHGHRPRHFTTDAGVFARAAGILPSNLPVMEDPKFLADRENMFGRSWQKSDVERGRPEAMVHMRKAFDVLEALLADGREWIAATEEVSLADIEAAWPFDWLLELKALPAELFSETLHPKTFAWLKRFRSAIKTAKSSTKKPVTLKGQEAFNSITSAQLHDGDETIDDKDPLALKAGSEVEVWPIDSGFKQRDRGQLVKLTKDEVSIAVKCPVGSKEIHLHAPRWGFRVAEVGATGAKL</sequence>
<protein>
    <submittedName>
        <fullName evidence="1">Uncharacterized protein</fullName>
    </submittedName>
</protein>
<evidence type="ECO:0000313" key="1">
    <source>
        <dbReference type="EMBL" id="KAK8219646.1"/>
    </source>
</evidence>
<reference evidence="1" key="1">
    <citation type="submission" date="2024-02" db="EMBL/GenBank/DDBJ databases">
        <title>Metagenome Assembled Genome of Zalaria obscura JY119.</title>
        <authorList>
            <person name="Vighnesh L."/>
            <person name="Jagadeeshwari U."/>
            <person name="Venkata Ramana C."/>
            <person name="Sasikala C."/>
        </authorList>
    </citation>
    <scope>NUCLEOTIDE SEQUENCE</scope>
    <source>
        <strain evidence="1">JY119</strain>
    </source>
</reference>
<keyword evidence="2" id="KW-1185">Reference proteome</keyword>